<organism evidence="8 9">
    <name type="scientific">Nocardioides albertanoniae</name>
    <dbReference type="NCBI Taxonomy" id="1175486"/>
    <lineage>
        <taxon>Bacteria</taxon>
        <taxon>Bacillati</taxon>
        <taxon>Actinomycetota</taxon>
        <taxon>Actinomycetes</taxon>
        <taxon>Propionibacteriales</taxon>
        <taxon>Nocardioidaceae</taxon>
        <taxon>Nocardioides</taxon>
    </lineage>
</organism>
<evidence type="ECO:0000313" key="8">
    <source>
        <dbReference type="EMBL" id="TQL66515.1"/>
    </source>
</evidence>
<name>A0A543A1Q0_9ACTN</name>
<keyword evidence="5 6" id="KW-0472">Membrane</keyword>
<evidence type="ECO:0000256" key="6">
    <source>
        <dbReference type="SAM" id="Phobius"/>
    </source>
</evidence>
<dbReference type="InterPro" id="IPR018076">
    <property type="entry name" value="T2SS_GspF_dom"/>
</dbReference>
<dbReference type="RefSeq" id="WP_141778718.1">
    <property type="nucleotide sequence ID" value="NZ_VFOV01000001.1"/>
</dbReference>
<dbReference type="EMBL" id="VFOV01000001">
    <property type="protein sequence ID" value="TQL66515.1"/>
    <property type="molecule type" value="Genomic_DNA"/>
</dbReference>
<keyword evidence="9" id="KW-1185">Reference proteome</keyword>
<keyword evidence="2" id="KW-1003">Cell membrane</keyword>
<evidence type="ECO:0000259" key="7">
    <source>
        <dbReference type="Pfam" id="PF00482"/>
    </source>
</evidence>
<proteinExistence type="predicted"/>
<comment type="caution">
    <text evidence="8">The sequence shown here is derived from an EMBL/GenBank/DDBJ whole genome shotgun (WGS) entry which is preliminary data.</text>
</comment>
<comment type="subcellular location">
    <subcellularLocation>
        <location evidence="1">Cell membrane</location>
        <topology evidence="1">Multi-pass membrane protein</topology>
    </subcellularLocation>
</comment>
<dbReference type="PANTHER" id="PTHR35007">
    <property type="entry name" value="INTEGRAL MEMBRANE PROTEIN-RELATED"/>
    <property type="match status" value="1"/>
</dbReference>
<accession>A0A543A1Q0</accession>
<keyword evidence="4 6" id="KW-1133">Transmembrane helix</keyword>
<evidence type="ECO:0000256" key="2">
    <source>
        <dbReference type="ARBA" id="ARBA00022475"/>
    </source>
</evidence>
<dbReference type="PANTHER" id="PTHR35007:SF3">
    <property type="entry name" value="POSSIBLE CONSERVED ALANINE RICH MEMBRANE PROTEIN"/>
    <property type="match status" value="1"/>
</dbReference>
<feature type="transmembrane region" description="Helical" evidence="6">
    <location>
        <begin position="209"/>
        <end position="234"/>
    </location>
</feature>
<dbReference type="AlphaFoldDB" id="A0A543A1Q0"/>
<evidence type="ECO:0000256" key="5">
    <source>
        <dbReference type="ARBA" id="ARBA00023136"/>
    </source>
</evidence>
<evidence type="ECO:0000256" key="3">
    <source>
        <dbReference type="ARBA" id="ARBA00022692"/>
    </source>
</evidence>
<protein>
    <submittedName>
        <fullName evidence="8">Type II secretion system (T2SS) protein F</fullName>
    </submittedName>
</protein>
<feature type="domain" description="Type II secretion system protein GspF" evidence="7">
    <location>
        <begin position="104"/>
        <end position="225"/>
    </location>
</feature>
<reference evidence="8 9" key="1">
    <citation type="submission" date="2019-06" db="EMBL/GenBank/DDBJ databases">
        <title>Sequencing the genomes of 1000 actinobacteria strains.</title>
        <authorList>
            <person name="Klenk H.-P."/>
        </authorList>
    </citation>
    <scope>NUCLEOTIDE SEQUENCE [LARGE SCALE GENOMIC DNA]</scope>
    <source>
        <strain evidence="8 9">DSM 25218</strain>
    </source>
</reference>
<dbReference type="Pfam" id="PF00482">
    <property type="entry name" value="T2SSF"/>
    <property type="match status" value="1"/>
</dbReference>
<gene>
    <name evidence="8" type="ORF">FB381_0377</name>
</gene>
<dbReference type="GO" id="GO:0005886">
    <property type="term" value="C:plasma membrane"/>
    <property type="evidence" value="ECO:0007669"/>
    <property type="project" value="UniProtKB-SubCell"/>
</dbReference>
<evidence type="ECO:0000256" key="1">
    <source>
        <dbReference type="ARBA" id="ARBA00004651"/>
    </source>
</evidence>
<evidence type="ECO:0000313" key="9">
    <source>
        <dbReference type="Proteomes" id="UP000320209"/>
    </source>
</evidence>
<feature type="transmembrane region" description="Helical" evidence="6">
    <location>
        <begin position="56"/>
        <end position="81"/>
    </location>
</feature>
<dbReference type="Proteomes" id="UP000320209">
    <property type="component" value="Unassembled WGS sequence"/>
</dbReference>
<sequence>MSLWVAAVTLGLAAALLPAPTMQLPGAAVAAAQDPSRPGGWMMRWRLLLGLLAAGAVYSFVGGVAGAVLAAPAGITCWLVIGRVEPADVRHEREAAKADLPALVRLLSAALASGAAPAEALVAVAAALPGPAAERLLPAASRLRLGADPEKTWRGLVDDPALAPLGRALARAQASGAPVATTVERLADDLTRNARAEVEDRARAVGVKAAVPLGLCLLPAFLLLGVVPVVGGLLSNLGI</sequence>
<evidence type="ECO:0000256" key="4">
    <source>
        <dbReference type="ARBA" id="ARBA00022989"/>
    </source>
</evidence>
<keyword evidence="3 6" id="KW-0812">Transmembrane</keyword>